<dbReference type="InterPro" id="IPR012475">
    <property type="entry name" value="Fungal_lectin"/>
</dbReference>
<dbReference type="SUPFAM" id="SSF89372">
    <property type="entry name" value="Fucose-specific lectin"/>
    <property type="match status" value="1"/>
</dbReference>
<comment type="similarity">
    <text evidence="1">Belongs to the fungal fucose-specific lectin family.</text>
</comment>
<protein>
    <submittedName>
        <fullName evidence="2">Uncharacterized protein</fullName>
    </submittedName>
</protein>
<dbReference type="AlphaFoldDB" id="A0A1J9RFZ8"/>
<gene>
    <name evidence="2" type="ORF">BKCO1_4800044</name>
</gene>
<dbReference type="GeneID" id="31016745"/>
<sequence>MAFVTLAGMRSDGQVALTSLGEDRLILCYTDSEHRIREMFYNHGQWSGGQADKAVVHGDRRSPLAMLTIKLTPDVRGIRTYYMIGDHVKETCCDGTPDQFAEGRREWFDGALTMSRVQAPSSSKLASVIGRLHESGDGPGAEGTGRLQHLVVYQDTSLGLQAQVKVERGEWNAGGRLPVPPSTHVVDGTGLAAVWKNGAAHVYFQCDDGFVYEASRTDGAWSLSKPLFKAKVGTPMAAVIPSSGTIHVFHANDANVLSFAYKSSQGWGVDVGNLAWTVLEDSSLAVGVVLRQGHREDFEIFYARESDGLSWKAVSPDMRSLFGEAPNPQFVNYAREYLPVRR</sequence>
<accession>A0A1J9RFZ8</accession>
<evidence type="ECO:0000256" key="1">
    <source>
        <dbReference type="ARBA" id="ARBA00009042"/>
    </source>
</evidence>
<dbReference type="EMBL" id="MNUE01000048">
    <property type="protein sequence ID" value="OJD31467.1"/>
    <property type="molecule type" value="Genomic_DNA"/>
</dbReference>
<reference evidence="2 3" key="1">
    <citation type="submission" date="2016-10" db="EMBL/GenBank/DDBJ databases">
        <title>Proteomics and genomics reveal pathogen-plant mechanisms compatible with a hemibiotrophic lifestyle of Diplodia corticola.</title>
        <authorList>
            <person name="Fernandes I."/>
            <person name="De Jonge R."/>
            <person name="Van De Peer Y."/>
            <person name="Devreese B."/>
            <person name="Alves A."/>
            <person name="Esteves A.C."/>
        </authorList>
    </citation>
    <scope>NUCLEOTIDE SEQUENCE [LARGE SCALE GENOMIC DNA]</scope>
    <source>
        <strain evidence="2 3">CBS 112549</strain>
    </source>
</reference>
<organism evidence="2 3">
    <name type="scientific">Diplodia corticola</name>
    <dbReference type="NCBI Taxonomy" id="236234"/>
    <lineage>
        <taxon>Eukaryota</taxon>
        <taxon>Fungi</taxon>
        <taxon>Dikarya</taxon>
        <taxon>Ascomycota</taxon>
        <taxon>Pezizomycotina</taxon>
        <taxon>Dothideomycetes</taxon>
        <taxon>Dothideomycetes incertae sedis</taxon>
        <taxon>Botryosphaeriales</taxon>
        <taxon>Botryosphaeriaceae</taxon>
        <taxon>Diplodia</taxon>
    </lineage>
</organism>
<evidence type="ECO:0000313" key="2">
    <source>
        <dbReference type="EMBL" id="OJD31467.1"/>
    </source>
</evidence>
<comment type="caution">
    <text evidence="2">The sequence shown here is derived from an EMBL/GenBank/DDBJ whole genome shotgun (WGS) entry which is preliminary data.</text>
</comment>
<proteinExistence type="inferred from homology"/>
<dbReference type="OrthoDB" id="407298at2759"/>
<dbReference type="RefSeq" id="XP_020127727.1">
    <property type="nucleotide sequence ID" value="XM_020276484.1"/>
</dbReference>
<evidence type="ECO:0000313" key="3">
    <source>
        <dbReference type="Proteomes" id="UP000183809"/>
    </source>
</evidence>
<keyword evidence="3" id="KW-1185">Reference proteome</keyword>
<dbReference type="Pfam" id="PF07938">
    <property type="entry name" value="Fungal_lectin"/>
    <property type="match status" value="2"/>
</dbReference>
<name>A0A1J9RFZ8_9PEZI</name>
<dbReference type="Proteomes" id="UP000183809">
    <property type="component" value="Unassembled WGS sequence"/>
</dbReference>
<dbReference type="Gene3D" id="2.120.10.70">
    <property type="entry name" value="Fucose-specific lectin"/>
    <property type="match status" value="2"/>
</dbReference>